<feature type="transmembrane region" description="Helical" evidence="7">
    <location>
        <begin position="46"/>
        <end position="64"/>
    </location>
</feature>
<accession>A0A2U1M0L2</accession>
<dbReference type="GO" id="GO:0016020">
    <property type="term" value="C:membrane"/>
    <property type="evidence" value="ECO:0007669"/>
    <property type="project" value="UniProtKB-SubCell"/>
</dbReference>
<feature type="transmembrane region" description="Helical" evidence="7">
    <location>
        <begin position="400"/>
        <end position="420"/>
    </location>
</feature>
<evidence type="ECO:0000256" key="7">
    <source>
        <dbReference type="SAM" id="Phobius"/>
    </source>
</evidence>
<feature type="transmembrane region" description="Helical" evidence="7">
    <location>
        <begin position="76"/>
        <end position="94"/>
    </location>
</feature>
<dbReference type="PROSITE" id="PS50850">
    <property type="entry name" value="MFS"/>
    <property type="match status" value="1"/>
</dbReference>
<dbReference type="PANTHER" id="PTHR23511">
    <property type="entry name" value="SYNAPTIC VESICLE GLYCOPROTEIN 2"/>
    <property type="match status" value="1"/>
</dbReference>
<feature type="transmembrane region" description="Helical" evidence="7">
    <location>
        <begin position="267"/>
        <end position="292"/>
    </location>
</feature>
<dbReference type="GO" id="GO:0022857">
    <property type="term" value="F:transmembrane transporter activity"/>
    <property type="evidence" value="ECO:0007669"/>
    <property type="project" value="InterPro"/>
</dbReference>
<name>A0A2U1M0L2_ARTAN</name>
<dbReference type="InterPro" id="IPR005828">
    <property type="entry name" value="MFS_sugar_transport-like"/>
</dbReference>
<feature type="transmembrane region" description="Helical" evidence="7">
    <location>
        <begin position="432"/>
        <end position="451"/>
    </location>
</feature>
<sequence length="472" mass="51530">MGDQGYTYTLDEALSTIGFGKFQVGVLAYAGLAIQPEWGLSSSEESLISTVAFFGMLVGAYLWGVVSDSYGRKKGLLGAAIISTVAGLLSAFAPNYTSLLILRCTVGVGLGGGHICSSWVLEFIPISNRGLWMVVLSTFWTVGTIMEASLAWWIMPKYGWRWLLGLSTIPYFIALLLYGLVPESPRYLCTQGRLTEAYYILQKGAALNQKELPIGLLISDQIIKVTSNNDTSESTEKLYSTRKTSDFQRKTPSIIMLLSHRLIRTTLLLWLLYFCNTFSYYGIILLTSQLSIGQSECEPPTLQSDNINDPSLYVNVFITSLAELPGVAIAAFTLDRIGRKICMEILMICGFILLLPLVVHQNAIMTTGFLFGSRMFVSASFTVASIYAPEVYPTNVRATGVGITTAVGKIGGMVCPLIAVGMGSGCHQTLPVILFEVTILLSGLSILLLPFETKGKELTDNIDLHVQHVLVQ</sequence>
<dbReference type="OrthoDB" id="4139357at2759"/>
<keyword evidence="3 7" id="KW-0812">Transmembrane</keyword>
<feature type="transmembrane region" description="Helical" evidence="7">
    <location>
        <begin position="312"/>
        <end position="334"/>
    </location>
</feature>
<keyword evidence="2" id="KW-0813">Transport</keyword>
<feature type="domain" description="Major facilitator superfamily (MFS) profile" evidence="8">
    <location>
        <begin position="1"/>
        <end position="454"/>
    </location>
</feature>
<evidence type="ECO:0000313" key="9">
    <source>
        <dbReference type="EMBL" id="PWA54795.1"/>
    </source>
</evidence>
<feature type="transmembrane region" description="Helical" evidence="7">
    <location>
        <begin position="341"/>
        <end position="359"/>
    </location>
</feature>
<proteinExistence type="inferred from homology"/>
<dbReference type="Proteomes" id="UP000245207">
    <property type="component" value="Unassembled WGS sequence"/>
</dbReference>
<dbReference type="EMBL" id="PKPP01006963">
    <property type="protein sequence ID" value="PWA54795.1"/>
    <property type="molecule type" value="Genomic_DNA"/>
</dbReference>
<dbReference type="Pfam" id="PF00083">
    <property type="entry name" value="Sugar_tr"/>
    <property type="match status" value="1"/>
</dbReference>
<comment type="similarity">
    <text evidence="6">Belongs to the major facilitator superfamily. Phosphate:H(+) symporter (TC 2.A.1.9) family.</text>
</comment>
<dbReference type="PANTHER" id="PTHR23511:SF5">
    <property type="entry name" value="MAJOR FACILITATOR-TYPE TRANSPORTER HXNZ-RELATED"/>
    <property type="match status" value="1"/>
</dbReference>
<organism evidence="9 10">
    <name type="scientific">Artemisia annua</name>
    <name type="common">Sweet wormwood</name>
    <dbReference type="NCBI Taxonomy" id="35608"/>
    <lineage>
        <taxon>Eukaryota</taxon>
        <taxon>Viridiplantae</taxon>
        <taxon>Streptophyta</taxon>
        <taxon>Embryophyta</taxon>
        <taxon>Tracheophyta</taxon>
        <taxon>Spermatophyta</taxon>
        <taxon>Magnoliopsida</taxon>
        <taxon>eudicotyledons</taxon>
        <taxon>Gunneridae</taxon>
        <taxon>Pentapetalae</taxon>
        <taxon>asterids</taxon>
        <taxon>campanulids</taxon>
        <taxon>Asterales</taxon>
        <taxon>Asteraceae</taxon>
        <taxon>Asteroideae</taxon>
        <taxon>Anthemideae</taxon>
        <taxon>Artemisiinae</taxon>
        <taxon>Artemisia</taxon>
    </lineage>
</organism>
<feature type="transmembrane region" description="Helical" evidence="7">
    <location>
        <begin position="160"/>
        <end position="181"/>
    </location>
</feature>
<evidence type="ECO:0000256" key="5">
    <source>
        <dbReference type="ARBA" id="ARBA00023136"/>
    </source>
</evidence>
<dbReference type="AlphaFoldDB" id="A0A2U1M0L2"/>
<dbReference type="InterPro" id="IPR020846">
    <property type="entry name" value="MFS_dom"/>
</dbReference>
<keyword evidence="5 7" id="KW-0472">Membrane</keyword>
<gene>
    <name evidence="9" type="ORF">CTI12_AA431060</name>
</gene>
<dbReference type="SUPFAM" id="SSF103473">
    <property type="entry name" value="MFS general substrate transporter"/>
    <property type="match status" value="1"/>
</dbReference>
<evidence type="ECO:0000256" key="2">
    <source>
        <dbReference type="ARBA" id="ARBA00022448"/>
    </source>
</evidence>
<feature type="transmembrane region" description="Helical" evidence="7">
    <location>
        <begin position="100"/>
        <end position="124"/>
    </location>
</feature>
<keyword evidence="4 7" id="KW-1133">Transmembrane helix</keyword>
<evidence type="ECO:0000256" key="4">
    <source>
        <dbReference type="ARBA" id="ARBA00022989"/>
    </source>
</evidence>
<comment type="subcellular location">
    <subcellularLocation>
        <location evidence="1">Membrane</location>
        <topology evidence="1">Multi-pass membrane protein</topology>
    </subcellularLocation>
</comment>
<dbReference type="Gene3D" id="1.20.1250.20">
    <property type="entry name" value="MFS general substrate transporter like domains"/>
    <property type="match status" value="1"/>
</dbReference>
<comment type="caution">
    <text evidence="9">The sequence shown here is derived from an EMBL/GenBank/DDBJ whole genome shotgun (WGS) entry which is preliminary data.</text>
</comment>
<reference evidence="9 10" key="1">
    <citation type="journal article" date="2018" name="Mol. Plant">
        <title>The genome of Artemisia annua provides insight into the evolution of Asteraceae family and artemisinin biosynthesis.</title>
        <authorList>
            <person name="Shen Q."/>
            <person name="Zhang L."/>
            <person name="Liao Z."/>
            <person name="Wang S."/>
            <person name="Yan T."/>
            <person name="Shi P."/>
            <person name="Liu M."/>
            <person name="Fu X."/>
            <person name="Pan Q."/>
            <person name="Wang Y."/>
            <person name="Lv Z."/>
            <person name="Lu X."/>
            <person name="Zhang F."/>
            <person name="Jiang W."/>
            <person name="Ma Y."/>
            <person name="Chen M."/>
            <person name="Hao X."/>
            <person name="Li L."/>
            <person name="Tang Y."/>
            <person name="Lv G."/>
            <person name="Zhou Y."/>
            <person name="Sun X."/>
            <person name="Brodelius P.E."/>
            <person name="Rose J.K.C."/>
            <person name="Tang K."/>
        </authorList>
    </citation>
    <scope>NUCLEOTIDE SEQUENCE [LARGE SCALE GENOMIC DNA]</scope>
    <source>
        <strain evidence="10">cv. Huhao1</strain>
        <tissue evidence="9">Leaf</tissue>
    </source>
</reference>
<evidence type="ECO:0000256" key="3">
    <source>
        <dbReference type="ARBA" id="ARBA00022692"/>
    </source>
</evidence>
<feature type="transmembrane region" description="Helical" evidence="7">
    <location>
        <begin position="131"/>
        <end position="154"/>
    </location>
</feature>
<dbReference type="InterPro" id="IPR036259">
    <property type="entry name" value="MFS_trans_sf"/>
</dbReference>
<protein>
    <submittedName>
        <fullName evidence="9">General substrate transporter</fullName>
    </submittedName>
</protein>
<feature type="transmembrane region" description="Helical" evidence="7">
    <location>
        <begin position="371"/>
        <end position="388"/>
    </location>
</feature>
<evidence type="ECO:0000313" key="10">
    <source>
        <dbReference type="Proteomes" id="UP000245207"/>
    </source>
</evidence>
<keyword evidence="10" id="KW-1185">Reference proteome</keyword>
<evidence type="ECO:0000256" key="6">
    <source>
        <dbReference type="ARBA" id="ARBA00044504"/>
    </source>
</evidence>
<evidence type="ECO:0000256" key="1">
    <source>
        <dbReference type="ARBA" id="ARBA00004141"/>
    </source>
</evidence>
<evidence type="ECO:0000259" key="8">
    <source>
        <dbReference type="PROSITE" id="PS50850"/>
    </source>
</evidence>